<name>A0A154IM25_RHILE</name>
<protein>
    <submittedName>
        <fullName evidence="6">Beta-xylosidase</fullName>
    </submittedName>
</protein>
<gene>
    <name evidence="6" type="ORF">A4A59_01470</name>
</gene>
<keyword evidence="3" id="KW-0326">Glycosidase</keyword>
<organism evidence="6">
    <name type="scientific">Rhizobium leguminosarum</name>
    <dbReference type="NCBI Taxonomy" id="384"/>
    <lineage>
        <taxon>Bacteria</taxon>
        <taxon>Pseudomonadati</taxon>
        <taxon>Pseudomonadota</taxon>
        <taxon>Alphaproteobacteria</taxon>
        <taxon>Hyphomicrobiales</taxon>
        <taxon>Rhizobiaceae</taxon>
        <taxon>Rhizobium/Agrobacterium group</taxon>
        <taxon>Rhizobium</taxon>
    </lineage>
</organism>
<dbReference type="EMBL" id="LVYU01000079">
    <property type="protein sequence ID" value="KZB01573.1"/>
    <property type="molecule type" value="Genomic_DNA"/>
</dbReference>
<dbReference type="Gene3D" id="3.20.20.80">
    <property type="entry name" value="Glycosidases"/>
    <property type="match status" value="1"/>
</dbReference>
<dbReference type="PANTHER" id="PTHR12631:SF8">
    <property type="entry name" value="ALPHA-L-IDURONIDASE"/>
    <property type="match status" value="1"/>
</dbReference>
<dbReference type="PRINTS" id="PR00745">
    <property type="entry name" value="GLHYDRLASE39"/>
</dbReference>
<evidence type="ECO:0000256" key="3">
    <source>
        <dbReference type="ARBA" id="ARBA00023295"/>
    </source>
</evidence>
<sequence length="542" mass="60956">MTVQEDTRMSSPYDVTISVHANRPTGKYEPLWNWFGYDEPNYTYSPHGRKLLKELTELSPEPPRIRAHNLLTSGDGLPALKWGSTNAYTEDTNGNPVYDWTIIDKIFDTYVEAGNIPLIQIGFTPEALSDFDGPYRHQWEPADKYATITTGWTAPPKDLKKWGDLIEAWARHLAERHGEDVVSSWPWEVWNEPDGHYWTGTIPQFCEMYDVSAKALKRALPNARVGGPHTCGAFANEKAQTFLRAFLKHVVDNKSPIDFLAFHAKGNPVIYEGHVRMGLHKQLRDIETNLAIINEFPELRHLPVVIGESDPEGCAACSARVHPQNGYRNGPLYGVYVVESMIRTYELARRANIHIEGAVTWAFLFDDQPYFDGFRDLATNGVDKAVLNGFRMLGKLGGEWLESESDYRRDIEDIMSHGVRGKPDVNVVATRDDKGVSILVWHYHDDDEAGPSADITVNLDGWGGKSASLRHFRMDEEHSNAFGVWKAMGKPQNPVGEDYARLEASGKLAEIDGQASVKIDDGKIALKVSLPRQGVSLLRLDW</sequence>
<dbReference type="SUPFAM" id="SSF51011">
    <property type="entry name" value="Glycosyl hydrolase domain"/>
    <property type="match status" value="1"/>
</dbReference>
<comment type="caution">
    <text evidence="6">The sequence shown here is derived from an EMBL/GenBank/DDBJ whole genome shotgun (WGS) entry which is preliminary data.</text>
</comment>
<dbReference type="GO" id="GO:0004553">
    <property type="term" value="F:hydrolase activity, hydrolyzing O-glycosyl compounds"/>
    <property type="evidence" value="ECO:0007669"/>
    <property type="project" value="InterPro"/>
</dbReference>
<accession>A0A154IM25</accession>
<dbReference type="InterPro" id="IPR000514">
    <property type="entry name" value="Glyco_hydro_39"/>
</dbReference>
<dbReference type="Pfam" id="PF01229">
    <property type="entry name" value="Glyco_hydro_39"/>
    <property type="match status" value="1"/>
</dbReference>
<dbReference type="GO" id="GO:0005975">
    <property type="term" value="P:carbohydrate metabolic process"/>
    <property type="evidence" value="ECO:0007669"/>
    <property type="project" value="InterPro"/>
</dbReference>
<comment type="similarity">
    <text evidence="1">Belongs to the glycosyl hydrolase 39 family.</text>
</comment>
<dbReference type="InterPro" id="IPR049166">
    <property type="entry name" value="GH39_cat"/>
</dbReference>
<dbReference type="PANTHER" id="PTHR12631">
    <property type="entry name" value="ALPHA-L-IDURONIDASE"/>
    <property type="match status" value="1"/>
</dbReference>
<dbReference type="InterPro" id="IPR017853">
    <property type="entry name" value="GH"/>
</dbReference>
<feature type="active site" description="Proton donor" evidence="4">
    <location>
        <position position="192"/>
    </location>
</feature>
<feature type="domain" description="Glycosyl hydrolases family 39 N-terminal catalytic" evidence="5">
    <location>
        <begin position="17"/>
        <end position="504"/>
    </location>
</feature>
<dbReference type="InterPro" id="IPR051923">
    <property type="entry name" value="Glycosyl_Hydrolase_39"/>
</dbReference>
<dbReference type="RefSeq" id="WP_062941239.1">
    <property type="nucleotide sequence ID" value="NZ_CP171844.1"/>
</dbReference>
<evidence type="ECO:0000259" key="5">
    <source>
        <dbReference type="Pfam" id="PF01229"/>
    </source>
</evidence>
<dbReference type="AlphaFoldDB" id="A0A154IM25"/>
<proteinExistence type="inferred from homology"/>
<dbReference type="Gene3D" id="2.60.40.1500">
    <property type="entry name" value="Glycosyl hydrolase domain, family 39"/>
    <property type="match status" value="1"/>
</dbReference>
<keyword evidence="2" id="KW-0378">Hydrolase</keyword>
<evidence type="ECO:0000313" key="6">
    <source>
        <dbReference type="EMBL" id="KZB01573.1"/>
    </source>
</evidence>
<evidence type="ECO:0000256" key="1">
    <source>
        <dbReference type="ARBA" id="ARBA00008875"/>
    </source>
</evidence>
<dbReference type="SUPFAM" id="SSF51445">
    <property type="entry name" value="(Trans)glycosidases"/>
    <property type="match status" value="1"/>
</dbReference>
<evidence type="ECO:0000256" key="2">
    <source>
        <dbReference type="ARBA" id="ARBA00022801"/>
    </source>
</evidence>
<reference evidence="6" key="1">
    <citation type="submission" date="2016-03" db="EMBL/GenBank/DDBJ databases">
        <title>Microsymbionts genomes from the relict species Vavilovia formosa.</title>
        <authorList>
            <person name="Chirak E."/>
            <person name="Kimeklis A."/>
            <person name="Kopat V."/>
            <person name="Andronov E."/>
        </authorList>
    </citation>
    <scope>NUCLEOTIDE SEQUENCE [LARGE SCALE GENOMIC DNA]</scope>
    <source>
        <strain evidence="6">Vaf12</strain>
    </source>
</reference>
<evidence type="ECO:0000256" key="4">
    <source>
        <dbReference type="PIRSR" id="PIRSR600514-1"/>
    </source>
</evidence>